<feature type="compositionally biased region" description="Low complexity" evidence="1">
    <location>
        <begin position="18"/>
        <end position="28"/>
    </location>
</feature>
<gene>
    <name evidence="2" type="ORF">AB852_00800</name>
</gene>
<dbReference type="RefSeq" id="WP_073782564.1">
    <property type="nucleotide sequence ID" value="NZ_LFBV01000001.1"/>
</dbReference>
<dbReference type="Proteomes" id="UP000186455">
    <property type="component" value="Unassembled WGS sequence"/>
</dbReference>
<evidence type="ECO:0000313" key="2">
    <source>
        <dbReference type="EMBL" id="OKH95430.1"/>
    </source>
</evidence>
<accession>A0A1Q4VCL0</accession>
<name>A0A1Q4VCL0_9ACTN</name>
<feature type="region of interest" description="Disordered" evidence="1">
    <location>
        <begin position="148"/>
        <end position="167"/>
    </location>
</feature>
<evidence type="ECO:0000313" key="3">
    <source>
        <dbReference type="Proteomes" id="UP000186455"/>
    </source>
</evidence>
<dbReference type="EMBL" id="LFBV01000001">
    <property type="protein sequence ID" value="OKH95430.1"/>
    <property type="molecule type" value="Genomic_DNA"/>
</dbReference>
<comment type="caution">
    <text evidence="2">The sequence shown here is derived from an EMBL/GenBank/DDBJ whole genome shotgun (WGS) entry which is preliminary data.</text>
</comment>
<proteinExistence type="predicted"/>
<reference evidence="2 3" key="1">
    <citation type="submission" date="2015-06" db="EMBL/GenBank/DDBJ databases">
        <title>Cloning and characterization of the uncialamcin biosynthetic gene cluster.</title>
        <authorList>
            <person name="Yan X."/>
            <person name="Huang T."/>
            <person name="Ge H."/>
            <person name="Shen B."/>
        </authorList>
    </citation>
    <scope>NUCLEOTIDE SEQUENCE [LARGE SCALE GENOMIC DNA]</scope>
    <source>
        <strain evidence="2 3">DCA2648</strain>
    </source>
</reference>
<dbReference type="STRING" id="1048205.AB852_00800"/>
<dbReference type="AlphaFoldDB" id="A0A1Q4VCL0"/>
<feature type="region of interest" description="Disordered" evidence="1">
    <location>
        <begin position="92"/>
        <end position="129"/>
    </location>
</feature>
<dbReference type="Pfam" id="PF25690">
    <property type="entry name" value="Phage_gp49"/>
    <property type="match status" value="1"/>
</dbReference>
<protein>
    <submittedName>
        <fullName evidence="2">Uncharacterized protein</fullName>
    </submittedName>
</protein>
<evidence type="ECO:0000256" key="1">
    <source>
        <dbReference type="SAM" id="MobiDB-lite"/>
    </source>
</evidence>
<dbReference type="InterPro" id="IPR057999">
    <property type="entry name" value="Gp49"/>
</dbReference>
<keyword evidence="3" id="KW-1185">Reference proteome</keyword>
<sequence length="167" mass="17848">MSYPDPFEDKSPWEETPDTPSDTPAPATLPQEKPMTDGNKVRVTLKGGSGYDAPWVTIDGTSVADALAQLNNKDVVKDLVDAAAKVGRYFASTGKPAGGAAPKKFEGGKVVSAGDGEHQGDTTCVHGQRTYRSGSNWEAMFCPAREKSEQCPPAWKDKKSGRFAVKD</sequence>
<organism evidence="2 3">
    <name type="scientific">Streptomyces uncialis</name>
    <dbReference type="NCBI Taxonomy" id="1048205"/>
    <lineage>
        <taxon>Bacteria</taxon>
        <taxon>Bacillati</taxon>
        <taxon>Actinomycetota</taxon>
        <taxon>Actinomycetes</taxon>
        <taxon>Kitasatosporales</taxon>
        <taxon>Streptomycetaceae</taxon>
        <taxon>Streptomyces</taxon>
    </lineage>
</organism>
<feature type="region of interest" description="Disordered" evidence="1">
    <location>
        <begin position="1"/>
        <end position="39"/>
    </location>
</feature>